<dbReference type="InParanoid" id="A0A420XT24"/>
<dbReference type="EMBL" id="RBWV01000009">
    <property type="protein sequence ID" value="RKS79917.1"/>
    <property type="molecule type" value="Genomic_DNA"/>
</dbReference>
<evidence type="ECO:0000313" key="2">
    <source>
        <dbReference type="EMBL" id="RKS79917.1"/>
    </source>
</evidence>
<name>A0A420XT24_9ACTN</name>
<dbReference type="Proteomes" id="UP000281955">
    <property type="component" value="Unassembled WGS sequence"/>
</dbReference>
<feature type="transmembrane region" description="Helical" evidence="1">
    <location>
        <begin position="44"/>
        <end position="61"/>
    </location>
</feature>
<evidence type="ECO:0008006" key="4">
    <source>
        <dbReference type="Google" id="ProtNLM"/>
    </source>
</evidence>
<keyword evidence="1" id="KW-0812">Transmembrane</keyword>
<keyword evidence="1" id="KW-1133">Transmembrane helix</keyword>
<keyword evidence="1" id="KW-0472">Membrane</keyword>
<dbReference type="RefSeq" id="WP_121191686.1">
    <property type="nucleotide sequence ID" value="NZ_RBWV01000009.1"/>
</dbReference>
<keyword evidence="3" id="KW-1185">Reference proteome</keyword>
<sequence length="118" mass="12830">MSLSAHERQVLAELEREFPRGVGPAGALSGRHVAWFWARPLRRGGAIGVGILLFAAGVAHPNPLGQGVAVLGYLVILDALSAVVAAARWRRLTGDVEAVRGSRTQRLQFRLRRFLLAR</sequence>
<gene>
    <name evidence="2" type="ORF">CLV35_0332</name>
</gene>
<proteinExistence type="predicted"/>
<feature type="transmembrane region" description="Helical" evidence="1">
    <location>
        <begin position="67"/>
        <end position="87"/>
    </location>
</feature>
<accession>A0A420XT24</accession>
<evidence type="ECO:0000313" key="3">
    <source>
        <dbReference type="Proteomes" id="UP000281955"/>
    </source>
</evidence>
<evidence type="ECO:0000256" key="1">
    <source>
        <dbReference type="SAM" id="Phobius"/>
    </source>
</evidence>
<comment type="caution">
    <text evidence="2">The sequence shown here is derived from an EMBL/GenBank/DDBJ whole genome shotgun (WGS) entry which is preliminary data.</text>
</comment>
<reference evidence="2 3" key="1">
    <citation type="submission" date="2018-10" db="EMBL/GenBank/DDBJ databases">
        <title>Genomic Encyclopedia of Archaeal and Bacterial Type Strains, Phase II (KMG-II): from individual species to whole genera.</title>
        <authorList>
            <person name="Goeker M."/>
        </authorList>
    </citation>
    <scope>NUCLEOTIDE SEQUENCE [LARGE SCALE GENOMIC DNA]</scope>
    <source>
        <strain evidence="2 3">RP-AC37</strain>
    </source>
</reference>
<dbReference type="AlphaFoldDB" id="A0A420XT24"/>
<organism evidence="2 3">
    <name type="scientific">Motilibacter peucedani</name>
    <dbReference type="NCBI Taxonomy" id="598650"/>
    <lineage>
        <taxon>Bacteria</taxon>
        <taxon>Bacillati</taxon>
        <taxon>Actinomycetota</taxon>
        <taxon>Actinomycetes</taxon>
        <taxon>Motilibacterales</taxon>
        <taxon>Motilibacteraceae</taxon>
        <taxon>Motilibacter</taxon>
    </lineage>
</organism>
<protein>
    <recommendedName>
        <fullName evidence="4">DUF3040 family protein</fullName>
    </recommendedName>
</protein>